<dbReference type="GO" id="GO:0005886">
    <property type="term" value="C:plasma membrane"/>
    <property type="evidence" value="ECO:0007669"/>
    <property type="project" value="TreeGrafter"/>
</dbReference>
<dbReference type="PRINTS" id="PR01210">
    <property type="entry name" value="GGTRANSPTASE"/>
</dbReference>
<name>A4TWK8_9PROT</name>
<dbReference type="GO" id="GO:0036374">
    <property type="term" value="F:glutathione hydrolase activity"/>
    <property type="evidence" value="ECO:0007669"/>
    <property type="project" value="UniProtKB-EC"/>
</dbReference>
<keyword evidence="5" id="KW-0808">Transferase</keyword>
<dbReference type="Pfam" id="PF01019">
    <property type="entry name" value="G_glu_transpept"/>
    <property type="match status" value="2"/>
</dbReference>
<evidence type="ECO:0000256" key="4">
    <source>
        <dbReference type="PIRSR" id="PIRSR600101-2"/>
    </source>
</evidence>
<dbReference type="Gene3D" id="3.60.20.40">
    <property type="match status" value="1"/>
</dbReference>
<proteinExistence type="predicted"/>
<comment type="catalytic activity">
    <reaction evidence="3">
        <text>an N-terminal (5-L-glutamyl)-[peptide] + an alpha-amino acid = 5-L-glutamyl amino acid + an N-terminal L-alpha-aminoacyl-[peptide]</text>
        <dbReference type="Rhea" id="RHEA:23904"/>
        <dbReference type="Rhea" id="RHEA-COMP:9780"/>
        <dbReference type="Rhea" id="RHEA-COMP:9795"/>
        <dbReference type="ChEBI" id="CHEBI:77644"/>
        <dbReference type="ChEBI" id="CHEBI:78597"/>
        <dbReference type="ChEBI" id="CHEBI:78599"/>
        <dbReference type="ChEBI" id="CHEBI:78608"/>
        <dbReference type="EC" id="2.3.2.2"/>
    </reaction>
</comment>
<dbReference type="PANTHER" id="PTHR11686:SF9">
    <property type="entry name" value="RE13973P"/>
    <property type="match status" value="1"/>
</dbReference>
<comment type="catalytic activity">
    <reaction evidence="1">
        <text>an S-substituted glutathione + H2O = an S-substituted L-cysteinylglycine + L-glutamate</text>
        <dbReference type="Rhea" id="RHEA:59468"/>
        <dbReference type="ChEBI" id="CHEBI:15377"/>
        <dbReference type="ChEBI" id="CHEBI:29985"/>
        <dbReference type="ChEBI" id="CHEBI:90779"/>
        <dbReference type="ChEBI" id="CHEBI:143103"/>
        <dbReference type="EC" id="3.4.19.13"/>
    </reaction>
</comment>
<evidence type="ECO:0000256" key="2">
    <source>
        <dbReference type="ARBA" id="ARBA00001089"/>
    </source>
</evidence>
<feature type="binding site" evidence="4">
    <location>
        <position position="472"/>
    </location>
    <ligand>
        <name>L-glutamate</name>
        <dbReference type="ChEBI" id="CHEBI:29985"/>
    </ligand>
</feature>
<organism evidence="5">
    <name type="scientific">Magnetospirillum gryphiswaldense</name>
    <dbReference type="NCBI Taxonomy" id="55518"/>
    <lineage>
        <taxon>Bacteria</taxon>
        <taxon>Pseudomonadati</taxon>
        <taxon>Pseudomonadota</taxon>
        <taxon>Alphaproteobacteria</taxon>
        <taxon>Rhodospirillales</taxon>
        <taxon>Rhodospirillaceae</taxon>
        <taxon>Magnetospirillum</taxon>
    </lineage>
</organism>
<evidence type="ECO:0000256" key="3">
    <source>
        <dbReference type="ARBA" id="ARBA00047417"/>
    </source>
</evidence>
<protein>
    <submittedName>
        <fullName evidence="5">Gamma-glutamyltransferase</fullName>
    </submittedName>
</protein>
<evidence type="ECO:0000256" key="1">
    <source>
        <dbReference type="ARBA" id="ARBA00001049"/>
    </source>
</evidence>
<evidence type="ECO:0000313" key="5">
    <source>
        <dbReference type="EMBL" id="CAM75015.1"/>
    </source>
</evidence>
<dbReference type="InterPro" id="IPR029055">
    <property type="entry name" value="Ntn_hydrolases_N"/>
</dbReference>
<dbReference type="GO" id="GO:0103068">
    <property type="term" value="F:leukotriene C4 gamma-glutamyl transferase activity"/>
    <property type="evidence" value="ECO:0007669"/>
    <property type="project" value="UniProtKB-EC"/>
</dbReference>
<dbReference type="InterPro" id="IPR043137">
    <property type="entry name" value="GGT_ssub_C"/>
</dbReference>
<dbReference type="EMBL" id="CU459003">
    <property type="protein sequence ID" value="CAM75015.1"/>
    <property type="molecule type" value="Genomic_DNA"/>
</dbReference>
<accession>A4TWK8</accession>
<dbReference type="PANTHER" id="PTHR11686">
    <property type="entry name" value="GAMMA GLUTAMYL TRANSPEPTIDASE"/>
    <property type="match status" value="1"/>
</dbReference>
<dbReference type="AlphaFoldDB" id="A4TWK8"/>
<gene>
    <name evidence="5" type="ORF">MGR_2723</name>
</gene>
<sequence>MVFSTSASRMKLRRCCCCACTEVVVRVTNRVAKRNMRVSKSNTPSVGPSIQLCLPLAKLALAASLAAGLAACGETRAVGSVGYVKGFGGLVAADEPQAVVAARDVLSAGGTAADAAVALYFTLAVTQPSTASLGGGGVCLVHDKKKKITEMVDFLPRAGSGATGVRLATGVPGSVRGFYSIHAKYGKFRWESLLGEGEKLARLGTPVSRAFAADLAVGARMLANDPVARQVFFPGGRPLVEGQTFEQRDLAALYSRLRRAPGEFYTGAFAQSLAAAVENAGGSMNATDLFNMRPNHSPALTVKHGDEVFHFALPPAVAGAVAARMSTALEDRWASTPVEERPHLLAETAARAFADRAAWMNPDGSAKTAFFSDTGKNMLTGYDPARHQSVQADKANDALPAASFVVLDAEGNGVACNVTTYGLFGTGRMLAGTGIFMAAAPGVNSGPPAVGPVMAVNPNVQELRFAAAASGGVTGATALTQVLLDTQIAGVKLDAAVAAPRVHHSGNPDVLFIEEGKMDAALLTQRGHQVKALALPSRVNALQCGTGRPNFVKCSAVADPRGFGMAAIVGKD</sequence>
<dbReference type="SUPFAM" id="SSF56235">
    <property type="entry name" value="N-terminal nucleophile aminohydrolases (Ntn hydrolases)"/>
    <property type="match status" value="1"/>
</dbReference>
<comment type="catalytic activity">
    <reaction evidence="2">
        <text>glutathione + H2O = L-cysteinylglycine + L-glutamate</text>
        <dbReference type="Rhea" id="RHEA:28807"/>
        <dbReference type="ChEBI" id="CHEBI:15377"/>
        <dbReference type="ChEBI" id="CHEBI:29985"/>
        <dbReference type="ChEBI" id="CHEBI:57925"/>
        <dbReference type="ChEBI" id="CHEBI:61694"/>
        <dbReference type="EC" id="3.4.19.13"/>
    </reaction>
</comment>
<dbReference type="GO" id="GO:0006751">
    <property type="term" value="P:glutathione catabolic process"/>
    <property type="evidence" value="ECO:0007669"/>
    <property type="project" value="InterPro"/>
</dbReference>
<reference evidence="5" key="1">
    <citation type="journal article" date="2007" name="J. Bacteriol.">
        <title>Comparative genome analysis of four magnetotactic bacteria reveals a complex set of group-specific genes implicated in magnetosome biomineralization and function.</title>
        <authorList>
            <person name="Richter M."/>
            <person name="Kube M."/>
            <person name="Bazylinski D.A."/>
            <person name="Lombardot T."/>
            <person name="Gloeckner F.O."/>
            <person name="Reinhardt R."/>
            <person name="Schueler D."/>
        </authorList>
    </citation>
    <scope>NUCLEOTIDE SEQUENCE</scope>
    <source>
        <strain evidence="5">MSR-1</strain>
    </source>
</reference>
<dbReference type="InterPro" id="IPR000101">
    <property type="entry name" value="GGT_peptidase"/>
</dbReference>